<evidence type="ECO:0000256" key="2">
    <source>
        <dbReference type="ARBA" id="ARBA00022448"/>
    </source>
</evidence>
<dbReference type="KEGG" id="vck:PG915_17570"/>
<dbReference type="RefSeq" id="WP_353500150.1">
    <property type="nucleotide sequence ID" value="NZ_CP115921.1"/>
</dbReference>
<evidence type="ECO:0000256" key="4">
    <source>
        <dbReference type="ARBA" id="ARBA00022692"/>
    </source>
</evidence>
<dbReference type="GO" id="GO:1904680">
    <property type="term" value="F:peptide transmembrane transporter activity"/>
    <property type="evidence" value="ECO:0007669"/>
    <property type="project" value="InterPro"/>
</dbReference>
<feature type="transmembrane region" description="Helical" evidence="7">
    <location>
        <begin position="90"/>
        <end position="110"/>
    </location>
</feature>
<sequence>MLTLLIRKTRARAPHSHPAIKHVTNLVCYHKFGHLNRLIAIIKDKVMWNKLNKSMMFCQMMFGLSFYGVMVILTRFFLENLDYSEADTMMVVGAFSSIGPLFAIAGGFIADKFLGAFRSLTIAYLGFTCGYALLVLGASTVNIPISLAGIALASYARGLMSPSYPSLYKRTFKSQEDFENGYPVNYSVNNIGALLGQYLFPMFVLVIGFYGSFALSGILAFTALFMLFTFRKQLQGIGADIDKAPVSSANWIKFAITSVAMIGMVFFMFSNMDIGKNIVYAIGLTAIGYFISLMLKAEKADALRMGTIIIVTVLTTAFFVYYGQMMTSMTMVTINTMRGDLFGIIPIAPEASMSMNPLWCIVAGPVIAATFSGLEKRNIHFTTATKIGFSFIMTAIAFGILAFAVKNVGEDVIIRPEVFLVIHFFQAFAEVIVGSLVVAFILSVAPKHIENFSVSLFSVAIALSGIVGAVFSTSIAAEKGQEITQEFVQTVYGDYFGLLTMLAVVMVLVALLSSIAIRKMLAAADAHQPKEQVELTEAES</sequence>
<accession>A0AAU8BRJ0</accession>
<dbReference type="AlphaFoldDB" id="A0AAU8BRJ0"/>
<dbReference type="PANTHER" id="PTHR23517">
    <property type="entry name" value="RESISTANCE PROTEIN MDTM, PUTATIVE-RELATED-RELATED"/>
    <property type="match status" value="1"/>
</dbReference>
<keyword evidence="6 7" id="KW-0472">Membrane</keyword>
<dbReference type="GO" id="GO:0005886">
    <property type="term" value="C:plasma membrane"/>
    <property type="evidence" value="ECO:0007669"/>
    <property type="project" value="UniProtKB-SubCell"/>
</dbReference>
<feature type="transmembrane region" description="Helical" evidence="7">
    <location>
        <begin position="198"/>
        <end position="230"/>
    </location>
</feature>
<dbReference type="PANTHER" id="PTHR23517:SF15">
    <property type="entry name" value="PROTON-DEPENDENT OLIGOPEPTIDE FAMILY TRANSPORT PROTEIN"/>
    <property type="match status" value="1"/>
</dbReference>
<dbReference type="SUPFAM" id="SSF103473">
    <property type="entry name" value="MFS general substrate transporter"/>
    <property type="match status" value="1"/>
</dbReference>
<dbReference type="InterPro" id="IPR011701">
    <property type="entry name" value="MFS"/>
</dbReference>
<name>A0AAU8BRJ0_9VIBR</name>
<feature type="transmembrane region" description="Helical" evidence="7">
    <location>
        <begin position="356"/>
        <end position="375"/>
    </location>
</feature>
<feature type="transmembrane region" description="Helical" evidence="7">
    <location>
        <begin position="495"/>
        <end position="517"/>
    </location>
</feature>
<reference evidence="8" key="1">
    <citation type="submission" date="2023-01" db="EMBL/GenBank/DDBJ databases">
        <title>Vibrio sp. CB1-14 genome sequencing.</title>
        <authorList>
            <person name="Otstavnykh N."/>
            <person name="Isaeva M."/>
            <person name="Meleshko D."/>
        </authorList>
    </citation>
    <scope>NUCLEOTIDE SEQUENCE</scope>
    <source>
        <strain evidence="8">CB1-14</strain>
    </source>
</reference>
<dbReference type="GO" id="GO:0015833">
    <property type="term" value="P:peptide transport"/>
    <property type="evidence" value="ECO:0007669"/>
    <property type="project" value="InterPro"/>
</dbReference>
<feature type="transmembrane region" description="Helical" evidence="7">
    <location>
        <begin position="278"/>
        <end position="295"/>
    </location>
</feature>
<evidence type="ECO:0000256" key="1">
    <source>
        <dbReference type="ARBA" id="ARBA00004651"/>
    </source>
</evidence>
<evidence type="ECO:0000256" key="6">
    <source>
        <dbReference type="ARBA" id="ARBA00023136"/>
    </source>
</evidence>
<evidence type="ECO:0000313" key="8">
    <source>
        <dbReference type="EMBL" id="XCD19020.2"/>
    </source>
</evidence>
<keyword evidence="4 7" id="KW-0812">Transmembrane</keyword>
<dbReference type="Gene3D" id="1.20.1250.20">
    <property type="entry name" value="MFS general substrate transporter like domains"/>
    <property type="match status" value="1"/>
</dbReference>
<dbReference type="InterPro" id="IPR050171">
    <property type="entry name" value="MFS_Transporters"/>
</dbReference>
<feature type="transmembrane region" description="Helical" evidence="7">
    <location>
        <begin position="122"/>
        <end position="155"/>
    </location>
</feature>
<feature type="transmembrane region" description="Helical" evidence="7">
    <location>
        <begin position="418"/>
        <end position="442"/>
    </location>
</feature>
<feature type="transmembrane region" description="Helical" evidence="7">
    <location>
        <begin position="387"/>
        <end position="406"/>
    </location>
</feature>
<dbReference type="CDD" id="cd17346">
    <property type="entry name" value="MFS_DtpA_like"/>
    <property type="match status" value="1"/>
</dbReference>
<feature type="transmembrane region" description="Helical" evidence="7">
    <location>
        <begin position="251"/>
        <end position="272"/>
    </location>
</feature>
<proteinExistence type="predicted"/>
<feature type="transmembrane region" description="Helical" evidence="7">
    <location>
        <begin position="302"/>
        <end position="322"/>
    </location>
</feature>
<dbReference type="InterPro" id="IPR036259">
    <property type="entry name" value="MFS_trans_sf"/>
</dbReference>
<keyword evidence="5 7" id="KW-1133">Transmembrane helix</keyword>
<evidence type="ECO:0000256" key="7">
    <source>
        <dbReference type="SAM" id="Phobius"/>
    </source>
</evidence>
<dbReference type="Pfam" id="PF07690">
    <property type="entry name" value="MFS_1"/>
    <property type="match status" value="1"/>
</dbReference>
<gene>
    <name evidence="8" type="ORF">PG915_17570</name>
</gene>
<evidence type="ECO:0000256" key="5">
    <source>
        <dbReference type="ARBA" id="ARBA00022989"/>
    </source>
</evidence>
<feature type="transmembrane region" description="Helical" evidence="7">
    <location>
        <begin position="454"/>
        <end position="475"/>
    </location>
</feature>
<dbReference type="EMBL" id="CP115921">
    <property type="protein sequence ID" value="XCD19020.2"/>
    <property type="molecule type" value="Genomic_DNA"/>
</dbReference>
<keyword evidence="2" id="KW-0813">Transport</keyword>
<organism evidence="8">
    <name type="scientific">Vibrio chaetopteri</name>
    <dbReference type="NCBI Taxonomy" id="3016528"/>
    <lineage>
        <taxon>Bacteria</taxon>
        <taxon>Pseudomonadati</taxon>
        <taxon>Pseudomonadota</taxon>
        <taxon>Gammaproteobacteria</taxon>
        <taxon>Vibrionales</taxon>
        <taxon>Vibrionaceae</taxon>
        <taxon>Vibrio</taxon>
    </lineage>
</organism>
<evidence type="ECO:0000256" key="3">
    <source>
        <dbReference type="ARBA" id="ARBA00022475"/>
    </source>
</evidence>
<feature type="transmembrane region" description="Helical" evidence="7">
    <location>
        <begin position="57"/>
        <end position="78"/>
    </location>
</feature>
<comment type="subcellular location">
    <subcellularLocation>
        <location evidence="1">Cell membrane</location>
        <topology evidence="1">Multi-pass membrane protein</topology>
    </subcellularLocation>
</comment>
<dbReference type="InterPro" id="IPR005279">
    <property type="entry name" value="Dipep/tripep_permease"/>
</dbReference>
<keyword evidence="3" id="KW-1003">Cell membrane</keyword>
<protein>
    <submittedName>
        <fullName evidence="8">Peptide MFS transporter</fullName>
    </submittedName>
</protein>